<dbReference type="PANTHER" id="PTHR47501">
    <property type="entry name" value="TRANSPOSASE-RELATED"/>
    <property type="match status" value="1"/>
</dbReference>
<organism evidence="2">
    <name type="scientific">Puccinia triticina (isolate 1-1 / race 1 (BBBD))</name>
    <name type="common">Brown leaf rust fungus</name>
    <dbReference type="NCBI Taxonomy" id="630390"/>
    <lineage>
        <taxon>Eukaryota</taxon>
        <taxon>Fungi</taxon>
        <taxon>Dikarya</taxon>
        <taxon>Basidiomycota</taxon>
        <taxon>Pucciniomycotina</taxon>
        <taxon>Pucciniomycetes</taxon>
        <taxon>Pucciniales</taxon>
        <taxon>Pucciniaceae</taxon>
        <taxon>Puccinia</taxon>
    </lineage>
</organism>
<feature type="non-terminal residue" evidence="2">
    <location>
        <position position="297"/>
    </location>
</feature>
<reference evidence="3 4" key="3">
    <citation type="journal article" date="2017" name="G3 (Bethesda)">
        <title>Comparative analysis highlights variable genome content of wheat rusts and divergence of the mating loci.</title>
        <authorList>
            <person name="Cuomo C.A."/>
            <person name="Bakkeren G."/>
            <person name="Khalil H.B."/>
            <person name="Panwar V."/>
            <person name="Joly D."/>
            <person name="Linning R."/>
            <person name="Sakthikumar S."/>
            <person name="Song X."/>
            <person name="Adiconis X."/>
            <person name="Fan L."/>
            <person name="Goldberg J.M."/>
            <person name="Levin J.Z."/>
            <person name="Young S."/>
            <person name="Zeng Q."/>
            <person name="Anikster Y."/>
            <person name="Bruce M."/>
            <person name="Wang M."/>
            <person name="Yin C."/>
            <person name="McCallum B."/>
            <person name="Szabo L.J."/>
            <person name="Hulbert S."/>
            <person name="Chen X."/>
            <person name="Fellers J.P."/>
        </authorList>
    </citation>
    <scope>NUCLEOTIDE SEQUENCE</scope>
    <source>
        <strain evidence="3">isolate 1-1 / race 1 (BBBD)</strain>
        <strain evidence="4">Isolate 1-1 / race 1 (BBBD)</strain>
    </source>
</reference>
<reference evidence="3" key="4">
    <citation type="submission" date="2025-05" db="UniProtKB">
        <authorList>
            <consortium name="EnsemblFungi"/>
        </authorList>
    </citation>
    <scope>IDENTIFICATION</scope>
    <source>
        <strain evidence="3">isolate 1-1 / race 1 (BBBD)</strain>
    </source>
</reference>
<accession>A0A180GZR6</accession>
<dbReference type="VEuPathDB" id="FungiDB:PTTG_01326"/>
<evidence type="ECO:0000313" key="3">
    <source>
        <dbReference type="EnsemblFungi" id="PTTG_01326-t43_1-p1"/>
    </source>
</evidence>
<dbReference type="PANTHER" id="PTHR47501:SF5">
    <property type="entry name" value="HAT C-TERMINAL DIMERISATION DOMAIN-CONTAINING PROTEIN"/>
    <property type="match status" value="1"/>
</dbReference>
<dbReference type="OrthoDB" id="5088237at2759"/>
<evidence type="ECO:0000313" key="4">
    <source>
        <dbReference type="Proteomes" id="UP000005240"/>
    </source>
</evidence>
<dbReference type="EnsemblFungi" id="PTTG_01326-t43_1">
    <property type="protein sequence ID" value="PTTG_01326-t43_1-p1"/>
    <property type="gene ID" value="PTTG_01326"/>
</dbReference>
<name>A0A180GZR6_PUCT1</name>
<gene>
    <name evidence="2" type="ORF">PTTG_01326</name>
</gene>
<evidence type="ECO:0008006" key="5">
    <source>
        <dbReference type="Google" id="ProtNLM"/>
    </source>
</evidence>
<protein>
    <recommendedName>
        <fullName evidence="5">HAT C-terminal dimerisation domain-containing protein</fullName>
    </recommendedName>
</protein>
<dbReference type="Proteomes" id="UP000005240">
    <property type="component" value="Unassembled WGS sequence"/>
</dbReference>
<keyword evidence="4" id="KW-1185">Reference proteome</keyword>
<reference evidence="2" key="2">
    <citation type="submission" date="2016-05" db="EMBL/GenBank/DDBJ databases">
        <title>Comparative analysis highlights variable genome content of wheat rusts and divergence of the mating loci.</title>
        <authorList>
            <person name="Cuomo C.A."/>
            <person name="Bakkeren G."/>
            <person name="Szabo L."/>
            <person name="Khalil H."/>
            <person name="Joly D."/>
            <person name="Goldberg J."/>
            <person name="Young S."/>
            <person name="Zeng Q."/>
            <person name="Fellers J."/>
        </authorList>
    </citation>
    <scope>NUCLEOTIDE SEQUENCE [LARGE SCALE GENOMIC DNA]</scope>
    <source>
        <strain evidence="2">1-1 BBBD Race 1</strain>
    </source>
</reference>
<evidence type="ECO:0000313" key="2">
    <source>
        <dbReference type="EMBL" id="OAV97818.1"/>
    </source>
</evidence>
<proteinExistence type="predicted"/>
<feature type="region of interest" description="Disordered" evidence="1">
    <location>
        <begin position="278"/>
        <end position="297"/>
    </location>
</feature>
<evidence type="ECO:0000256" key="1">
    <source>
        <dbReference type="SAM" id="MobiDB-lite"/>
    </source>
</evidence>
<dbReference type="EMBL" id="ADAS02000010">
    <property type="protein sequence ID" value="OAV97818.1"/>
    <property type="molecule type" value="Genomic_DNA"/>
</dbReference>
<reference evidence="2" key="1">
    <citation type="submission" date="2009-11" db="EMBL/GenBank/DDBJ databases">
        <authorList>
            <consortium name="The Broad Institute Genome Sequencing Platform"/>
            <person name="Ward D."/>
            <person name="Feldgarden M."/>
            <person name="Earl A."/>
            <person name="Young S.K."/>
            <person name="Zeng Q."/>
            <person name="Koehrsen M."/>
            <person name="Alvarado L."/>
            <person name="Berlin A."/>
            <person name="Bochicchio J."/>
            <person name="Borenstein D."/>
            <person name="Chapman S.B."/>
            <person name="Chen Z."/>
            <person name="Engels R."/>
            <person name="Freedman E."/>
            <person name="Gellesch M."/>
            <person name="Goldberg J."/>
            <person name="Griggs A."/>
            <person name="Gujja S."/>
            <person name="Heilman E."/>
            <person name="Heiman D."/>
            <person name="Hepburn T."/>
            <person name="Howarth C."/>
            <person name="Jen D."/>
            <person name="Larson L."/>
            <person name="Lewis B."/>
            <person name="Mehta T."/>
            <person name="Park D."/>
            <person name="Pearson M."/>
            <person name="Roberts A."/>
            <person name="Saif S."/>
            <person name="Shea T."/>
            <person name="Shenoy N."/>
            <person name="Sisk P."/>
            <person name="Stolte C."/>
            <person name="Sykes S."/>
            <person name="Thomson T."/>
            <person name="Walk T."/>
            <person name="White J."/>
            <person name="Yandava C."/>
            <person name="Izard J."/>
            <person name="Baranova O.V."/>
            <person name="Blanton J.M."/>
            <person name="Tanner A.C."/>
            <person name="Dewhirst F.E."/>
            <person name="Haas B."/>
            <person name="Nusbaum C."/>
            <person name="Birren B."/>
        </authorList>
    </citation>
    <scope>NUCLEOTIDE SEQUENCE [LARGE SCALE GENOMIC DNA]</scope>
    <source>
        <strain evidence="2">1-1 BBBD Race 1</strain>
    </source>
</reference>
<dbReference type="AlphaFoldDB" id="A0A180GZR6"/>
<sequence>MFDIETSYISEQTTGPPLHYQCCWCPNIYKWSEETRGNLIKHQDGNLKRAPCPGRLDAIKAGAKLPLTLRDIKAKQKAKQVGMVAKFVKHGEFDNKLLNMMLVMWLIRSSLPWTRLEDSLLSAAFHYVRRGGLDSKITLIHDIWTTKGNHHAFMGISAGYISKDWVNCVSHLGMKYIAWTHWAQTADSGSNNGTMAAEVDRLILKNTGTDIDLSSNHIRCFCHKIALILNAGLKALDLSPSGLTKQKHSTLGFVPGLDAIVEESNIIDDSGVVLDLGPCEPKEIDSENNSQSDDKDV</sequence>